<sequence length="92" mass="10202">MQQAPSHVNHLHKSGTTGHTLVVKVVSSNTVLQKGRAASAHFRQTKIAECLVEDETGAIIFTARNEQGSISPLPSSLFSIWFIRYCFCWISE</sequence>
<accession>A0ABR2MW33</accession>
<dbReference type="InterPro" id="IPR012340">
    <property type="entry name" value="NA-bd_OB-fold"/>
</dbReference>
<evidence type="ECO:0000259" key="1">
    <source>
        <dbReference type="Pfam" id="PF21473"/>
    </source>
</evidence>
<organism evidence="2 3">
    <name type="scientific">Platanthera guangdongensis</name>
    <dbReference type="NCBI Taxonomy" id="2320717"/>
    <lineage>
        <taxon>Eukaryota</taxon>
        <taxon>Viridiplantae</taxon>
        <taxon>Streptophyta</taxon>
        <taxon>Embryophyta</taxon>
        <taxon>Tracheophyta</taxon>
        <taxon>Spermatophyta</taxon>
        <taxon>Magnoliopsida</taxon>
        <taxon>Liliopsida</taxon>
        <taxon>Asparagales</taxon>
        <taxon>Orchidaceae</taxon>
        <taxon>Orchidoideae</taxon>
        <taxon>Orchideae</taxon>
        <taxon>Orchidinae</taxon>
        <taxon>Platanthera</taxon>
    </lineage>
</organism>
<gene>
    <name evidence="2" type="ORF">KSP40_PGU020433</name>
</gene>
<feature type="domain" description="Single-stranded DNA binding protein Ssb-like OB fold" evidence="1">
    <location>
        <begin position="14"/>
        <end position="67"/>
    </location>
</feature>
<evidence type="ECO:0000313" key="3">
    <source>
        <dbReference type="Proteomes" id="UP001412067"/>
    </source>
</evidence>
<proteinExistence type="predicted"/>
<keyword evidence="3" id="KW-1185">Reference proteome</keyword>
<reference evidence="2 3" key="1">
    <citation type="journal article" date="2022" name="Nat. Plants">
        <title>Genomes of leafy and leafless Platanthera orchids illuminate the evolution of mycoheterotrophy.</title>
        <authorList>
            <person name="Li M.H."/>
            <person name="Liu K.W."/>
            <person name="Li Z."/>
            <person name="Lu H.C."/>
            <person name="Ye Q.L."/>
            <person name="Zhang D."/>
            <person name="Wang J.Y."/>
            <person name="Li Y.F."/>
            <person name="Zhong Z.M."/>
            <person name="Liu X."/>
            <person name="Yu X."/>
            <person name="Liu D.K."/>
            <person name="Tu X.D."/>
            <person name="Liu B."/>
            <person name="Hao Y."/>
            <person name="Liao X.Y."/>
            <person name="Jiang Y.T."/>
            <person name="Sun W.H."/>
            <person name="Chen J."/>
            <person name="Chen Y.Q."/>
            <person name="Ai Y."/>
            <person name="Zhai J.W."/>
            <person name="Wu S.S."/>
            <person name="Zhou Z."/>
            <person name="Hsiao Y.Y."/>
            <person name="Wu W.L."/>
            <person name="Chen Y.Y."/>
            <person name="Lin Y.F."/>
            <person name="Hsu J.L."/>
            <person name="Li C.Y."/>
            <person name="Wang Z.W."/>
            <person name="Zhao X."/>
            <person name="Zhong W.Y."/>
            <person name="Ma X.K."/>
            <person name="Ma L."/>
            <person name="Huang J."/>
            <person name="Chen G.Z."/>
            <person name="Huang M.Z."/>
            <person name="Huang L."/>
            <person name="Peng D.H."/>
            <person name="Luo Y.B."/>
            <person name="Zou S.Q."/>
            <person name="Chen S.P."/>
            <person name="Lan S."/>
            <person name="Tsai W.C."/>
            <person name="Van de Peer Y."/>
            <person name="Liu Z.J."/>
        </authorList>
    </citation>
    <scope>NUCLEOTIDE SEQUENCE [LARGE SCALE GENOMIC DNA]</scope>
    <source>
        <strain evidence="2">Lor288</strain>
    </source>
</reference>
<name>A0ABR2MW33_9ASPA</name>
<dbReference type="Pfam" id="PF21473">
    <property type="entry name" value="OB_Ssb-like"/>
    <property type="match status" value="1"/>
</dbReference>
<dbReference type="Gene3D" id="2.40.50.140">
    <property type="entry name" value="Nucleic acid-binding proteins"/>
    <property type="match status" value="1"/>
</dbReference>
<protein>
    <recommendedName>
        <fullName evidence="1">Single-stranded DNA binding protein Ssb-like OB fold domain-containing protein</fullName>
    </recommendedName>
</protein>
<dbReference type="SUPFAM" id="SSF50249">
    <property type="entry name" value="Nucleic acid-binding proteins"/>
    <property type="match status" value="1"/>
</dbReference>
<dbReference type="InterPro" id="IPR048970">
    <property type="entry name" value="OB_Ssb-like"/>
</dbReference>
<dbReference type="EMBL" id="JBBWWR010000004">
    <property type="protein sequence ID" value="KAK8968412.1"/>
    <property type="molecule type" value="Genomic_DNA"/>
</dbReference>
<comment type="caution">
    <text evidence="2">The sequence shown here is derived from an EMBL/GenBank/DDBJ whole genome shotgun (WGS) entry which is preliminary data.</text>
</comment>
<dbReference type="PANTHER" id="PTHR31472:SF5">
    <property type="entry name" value="OS05G0244600 PROTEIN"/>
    <property type="match status" value="1"/>
</dbReference>
<evidence type="ECO:0000313" key="2">
    <source>
        <dbReference type="EMBL" id="KAK8968412.1"/>
    </source>
</evidence>
<dbReference type="Proteomes" id="UP001412067">
    <property type="component" value="Unassembled WGS sequence"/>
</dbReference>
<dbReference type="PANTHER" id="PTHR31472">
    <property type="entry name" value="OS05G0244600 PROTEIN"/>
    <property type="match status" value="1"/>
</dbReference>